<dbReference type="AlphaFoldDB" id="A0A7M7P4R1"/>
<evidence type="ECO:0000256" key="2">
    <source>
        <dbReference type="ARBA" id="ARBA00022723"/>
    </source>
</evidence>
<organism evidence="8 9">
    <name type="scientific">Strongylocentrotus purpuratus</name>
    <name type="common">Purple sea urchin</name>
    <dbReference type="NCBI Taxonomy" id="7668"/>
    <lineage>
        <taxon>Eukaryota</taxon>
        <taxon>Metazoa</taxon>
        <taxon>Echinodermata</taxon>
        <taxon>Eleutherozoa</taxon>
        <taxon>Echinozoa</taxon>
        <taxon>Echinoidea</taxon>
        <taxon>Euechinoidea</taxon>
        <taxon>Echinacea</taxon>
        <taxon>Camarodonta</taxon>
        <taxon>Echinidea</taxon>
        <taxon>Strongylocentrotidae</taxon>
        <taxon>Strongylocentrotus</taxon>
    </lineage>
</organism>
<keyword evidence="1" id="KW-0597">Phosphoprotein</keyword>
<dbReference type="GO" id="GO:0008270">
    <property type="term" value="F:zinc ion binding"/>
    <property type="evidence" value="ECO:0007669"/>
    <property type="project" value="UniProtKB-KW"/>
</dbReference>
<feature type="domain" description="B box-type" evidence="7">
    <location>
        <begin position="84"/>
        <end position="131"/>
    </location>
</feature>
<dbReference type="PROSITE" id="PS50119">
    <property type="entry name" value="ZF_BBOX"/>
    <property type="match status" value="2"/>
</dbReference>
<dbReference type="OrthoDB" id="6105938at2759"/>
<dbReference type="SMART" id="SM00184">
    <property type="entry name" value="RING"/>
    <property type="match status" value="1"/>
</dbReference>
<dbReference type="PROSITE" id="PS00518">
    <property type="entry name" value="ZF_RING_1"/>
    <property type="match status" value="1"/>
</dbReference>
<keyword evidence="2" id="KW-0479">Metal-binding</keyword>
<dbReference type="InterPro" id="IPR017907">
    <property type="entry name" value="Znf_RING_CS"/>
</dbReference>
<evidence type="ECO:0000259" key="7">
    <source>
        <dbReference type="PROSITE" id="PS50119"/>
    </source>
</evidence>
<evidence type="ECO:0000256" key="1">
    <source>
        <dbReference type="ARBA" id="ARBA00022553"/>
    </source>
</evidence>
<dbReference type="SUPFAM" id="SSF75011">
    <property type="entry name" value="3-carboxy-cis,cis-mucoante lactonizing enzyme"/>
    <property type="match status" value="1"/>
</dbReference>
<dbReference type="RefSeq" id="XP_030845783.1">
    <property type="nucleotide sequence ID" value="XM_030989923.1"/>
</dbReference>
<dbReference type="InterPro" id="IPR011042">
    <property type="entry name" value="6-blade_b-propeller_TolB-like"/>
</dbReference>
<evidence type="ECO:0000313" key="9">
    <source>
        <dbReference type="Proteomes" id="UP000007110"/>
    </source>
</evidence>
<dbReference type="InterPro" id="IPR047153">
    <property type="entry name" value="TRIM45/56/19-like"/>
</dbReference>
<dbReference type="GO" id="GO:0061630">
    <property type="term" value="F:ubiquitin protein ligase activity"/>
    <property type="evidence" value="ECO:0000318"/>
    <property type="project" value="GO_Central"/>
</dbReference>
<dbReference type="PANTHER" id="PTHR25462:SF296">
    <property type="entry name" value="MEIOTIC P26, ISOFORM F"/>
    <property type="match status" value="1"/>
</dbReference>
<reference evidence="8" key="2">
    <citation type="submission" date="2021-01" db="UniProtKB">
        <authorList>
            <consortium name="EnsemblMetazoa"/>
        </authorList>
    </citation>
    <scope>IDENTIFICATION</scope>
</reference>
<dbReference type="PROSITE" id="PS50089">
    <property type="entry name" value="ZF_RING_2"/>
    <property type="match status" value="1"/>
</dbReference>
<dbReference type="InterPro" id="IPR013083">
    <property type="entry name" value="Znf_RING/FYVE/PHD"/>
</dbReference>
<proteinExistence type="predicted"/>
<dbReference type="InterPro" id="IPR027370">
    <property type="entry name" value="Znf-RING_euk"/>
</dbReference>
<protein>
    <submittedName>
        <fullName evidence="8">Uncharacterized protein</fullName>
    </submittedName>
</protein>
<feature type="domain" description="RING-type" evidence="6">
    <location>
        <begin position="14"/>
        <end position="56"/>
    </location>
</feature>
<accession>A0A7M7P4R1</accession>
<evidence type="ECO:0000256" key="5">
    <source>
        <dbReference type="PROSITE-ProRule" id="PRU00024"/>
    </source>
</evidence>
<dbReference type="SUPFAM" id="SSF57850">
    <property type="entry name" value="RING/U-box"/>
    <property type="match status" value="1"/>
</dbReference>
<dbReference type="PANTHER" id="PTHR25462">
    <property type="entry name" value="BONUS, ISOFORM C-RELATED"/>
    <property type="match status" value="1"/>
</dbReference>
<keyword evidence="3 5" id="KW-0863">Zinc-finger</keyword>
<dbReference type="FunCoup" id="A0A7M7P4R1">
    <property type="interactions" value="18"/>
</dbReference>
<dbReference type="PROSITE" id="PS00028">
    <property type="entry name" value="ZINC_FINGER_C2H2_1"/>
    <property type="match status" value="1"/>
</dbReference>
<dbReference type="Pfam" id="PF13445">
    <property type="entry name" value="zf-RING_UBOX"/>
    <property type="match status" value="1"/>
</dbReference>
<dbReference type="Gene3D" id="3.30.40.10">
    <property type="entry name" value="Zinc/RING finger domain, C3HC4 (zinc finger)"/>
    <property type="match status" value="1"/>
</dbReference>
<dbReference type="Gene3D" id="2.120.10.30">
    <property type="entry name" value="TolB, C-terminal domain"/>
    <property type="match status" value="1"/>
</dbReference>
<dbReference type="Gene3D" id="3.30.160.60">
    <property type="entry name" value="Classic Zinc Finger"/>
    <property type="match status" value="1"/>
</dbReference>
<dbReference type="OMA" id="PTHEKHI"/>
<evidence type="ECO:0000256" key="4">
    <source>
        <dbReference type="ARBA" id="ARBA00022833"/>
    </source>
</evidence>
<dbReference type="SMART" id="SM00336">
    <property type="entry name" value="BBOX"/>
    <property type="match status" value="2"/>
</dbReference>
<keyword evidence="9" id="KW-1185">Reference proteome</keyword>
<dbReference type="GeneID" id="115925881"/>
<dbReference type="EnsemblMetazoa" id="XM_030989923">
    <property type="protein sequence ID" value="XP_030845783"/>
    <property type="gene ID" value="LOC115925881"/>
</dbReference>
<evidence type="ECO:0000313" key="8">
    <source>
        <dbReference type="EnsemblMetazoa" id="XP_030845783"/>
    </source>
</evidence>
<feature type="domain" description="B box-type" evidence="7">
    <location>
        <begin position="142"/>
        <end position="189"/>
    </location>
</feature>
<evidence type="ECO:0000259" key="6">
    <source>
        <dbReference type="PROSITE" id="PS50089"/>
    </source>
</evidence>
<dbReference type="InterPro" id="IPR013087">
    <property type="entry name" value="Znf_C2H2_type"/>
</dbReference>
<dbReference type="KEGG" id="spu:115925881"/>
<dbReference type="InterPro" id="IPR001841">
    <property type="entry name" value="Znf_RING"/>
</dbReference>
<reference evidence="9" key="1">
    <citation type="submission" date="2015-02" db="EMBL/GenBank/DDBJ databases">
        <title>Genome sequencing for Strongylocentrotus purpuratus.</title>
        <authorList>
            <person name="Murali S."/>
            <person name="Liu Y."/>
            <person name="Vee V."/>
            <person name="English A."/>
            <person name="Wang M."/>
            <person name="Skinner E."/>
            <person name="Han Y."/>
            <person name="Muzny D.M."/>
            <person name="Worley K.C."/>
            <person name="Gibbs R.A."/>
        </authorList>
    </citation>
    <scope>NUCLEOTIDE SEQUENCE</scope>
</reference>
<name>A0A7M7P4R1_STRPU</name>
<dbReference type="Proteomes" id="UP000007110">
    <property type="component" value="Unassembled WGS sequence"/>
</dbReference>
<sequence>MSEFERKVSRNLQCPICFELLSDPKQLSCTHTFCKKCLNYILKSSSHTFLTCPIFRRETPLKGGNVSNLNTNVPLKSLIDDVRNSQQVCEMCDSNSIAVYFCCECGKNGCNTCLEIHNKWPTHEKHIVVRVEDVREGRVVLEGEVYCQEHKADKQKHRCTDVCTTCKKFICLRCRLLSHENKGHTVQNTEEYNASTKTQIVFLQARGKTKVTTIKNHVTCIKTRKKRVTDHFAAKKAEINKQEEKICNRLDEMQDVDERLITIIESASVLAGKSIKAPLEGDIIVIRDTLYGELKNVLDREGPENKLATDVADRAEQITLTPKCDQLHIHQLLKEASVMAIFPVFLIVVSCILFTPSNRSDQLNIGEVRVVKCVSVCDVELSKKGNMNDMAATRDGRMAVGYHTGGIDIFSADGQLQKTVLKDVGIRRVGYLSDGRYVVLNSSNVIILYTEESEKLDVRFDNLSEDGGETSLTVDSNDLIYVGYSNLTKIQVYSSAGGKAIREIPCNGYIPGQITIYNDLLILVYGRTVTIIGKDGNVKHKVNNSTASAYVAVTQKKSILIAWVKHYDGLVSIDEYTNELKYIQTLISDHKIEKTKTNWFFLRELRSGEIAFCTPDRLDIFKL</sequence>
<dbReference type="GO" id="GO:0005654">
    <property type="term" value="C:nucleoplasm"/>
    <property type="evidence" value="ECO:0000318"/>
    <property type="project" value="GO_Central"/>
</dbReference>
<dbReference type="InParanoid" id="A0A7M7P4R1"/>
<dbReference type="InterPro" id="IPR000315">
    <property type="entry name" value="Znf_B-box"/>
</dbReference>
<evidence type="ECO:0000256" key="3">
    <source>
        <dbReference type="ARBA" id="ARBA00022771"/>
    </source>
</evidence>
<keyword evidence="4" id="KW-0862">Zinc</keyword>